<proteinExistence type="predicted"/>
<reference evidence="2" key="2">
    <citation type="submission" date="2015-06" db="UniProtKB">
        <authorList>
            <consortium name="EnsemblPlants"/>
        </authorList>
    </citation>
    <scope>IDENTIFICATION</scope>
    <source>
        <strain evidence="2">DM1-3 516 R44</strain>
    </source>
</reference>
<protein>
    <submittedName>
        <fullName evidence="2">Uncharacterized protein</fullName>
    </submittedName>
</protein>
<feature type="compositionally biased region" description="Basic and acidic residues" evidence="1">
    <location>
        <begin position="97"/>
        <end position="112"/>
    </location>
</feature>
<dbReference type="AlphaFoldDB" id="M1DFC0"/>
<dbReference type="Proteomes" id="UP000011115">
    <property type="component" value="Unassembled WGS sequence"/>
</dbReference>
<evidence type="ECO:0000313" key="3">
    <source>
        <dbReference type="Proteomes" id="UP000011115"/>
    </source>
</evidence>
<dbReference type="Gramene" id="PGSC0003DMT400088147">
    <property type="protein sequence ID" value="PGSC0003DMT400088147"/>
    <property type="gene ID" value="PGSC0003DMG400037718"/>
</dbReference>
<dbReference type="InParanoid" id="M1DFC0"/>
<keyword evidence="3" id="KW-1185">Reference proteome</keyword>
<dbReference type="PaxDb" id="4113-PGSC0003DMT400088147"/>
<feature type="region of interest" description="Disordered" evidence="1">
    <location>
        <begin position="97"/>
        <end position="117"/>
    </location>
</feature>
<dbReference type="EnsemblPlants" id="PGSC0003DMT400088147">
    <property type="protein sequence ID" value="PGSC0003DMT400088147"/>
    <property type="gene ID" value="PGSC0003DMG400037718"/>
</dbReference>
<organism evidence="2 3">
    <name type="scientific">Solanum tuberosum</name>
    <name type="common">Potato</name>
    <dbReference type="NCBI Taxonomy" id="4113"/>
    <lineage>
        <taxon>Eukaryota</taxon>
        <taxon>Viridiplantae</taxon>
        <taxon>Streptophyta</taxon>
        <taxon>Embryophyta</taxon>
        <taxon>Tracheophyta</taxon>
        <taxon>Spermatophyta</taxon>
        <taxon>Magnoliopsida</taxon>
        <taxon>eudicotyledons</taxon>
        <taxon>Gunneridae</taxon>
        <taxon>Pentapetalae</taxon>
        <taxon>asterids</taxon>
        <taxon>lamiids</taxon>
        <taxon>Solanales</taxon>
        <taxon>Solanaceae</taxon>
        <taxon>Solanoideae</taxon>
        <taxon>Solaneae</taxon>
        <taxon>Solanum</taxon>
    </lineage>
</organism>
<evidence type="ECO:0000256" key="1">
    <source>
        <dbReference type="SAM" id="MobiDB-lite"/>
    </source>
</evidence>
<sequence>MSPRVVALTMVRIGARSLHLADSLINFSRSLHWFNFTNYITTCQMYYGPSSRPWSLLSIATSFLLKACSLEITSPTTPQTIEEITVRLGIWIEEQSKDTNRQKGTKQTEEVKKRKFGRNQVVDKKGQSANRRTVPRCKERSPKVTDLEDAECQGKKAIEKSIGRFTEWFDEPDLLGLVAIRGLFLVTIN</sequence>
<evidence type="ECO:0000313" key="2">
    <source>
        <dbReference type="EnsemblPlants" id="PGSC0003DMT400088147"/>
    </source>
</evidence>
<name>M1DFC0_SOLTU</name>
<accession>M1DFC0</accession>
<dbReference type="HOGENOM" id="CLU_1436744_0_0_1"/>
<reference evidence="3" key="1">
    <citation type="journal article" date="2011" name="Nature">
        <title>Genome sequence and analysis of the tuber crop potato.</title>
        <authorList>
            <consortium name="The Potato Genome Sequencing Consortium"/>
        </authorList>
    </citation>
    <scope>NUCLEOTIDE SEQUENCE [LARGE SCALE GENOMIC DNA]</scope>
    <source>
        <strain evidence="3">cv. DM1-3 516 R44</strain>
    </source>
</reference>